<dbReference type="NCBIfam" id="TIGR00756">
    <property type="entry name" value="PPR"/>
    <property type="match status" value="2"/>
</dbReference>
<feature type="domain" description="DYW" evidence="4">
    <location>
        <begin position="574"/>
        <end position="666"/>
    </location>
</feature>
<feature type="repeat" description="PPR" evidence="3">
    <location>
        <begin position="395"/>
        <end position="429"/>
    </location>
</feature>
<dbReference type="InterPro" id="IPR011990">
    <property type="entry name" value="TPR-like_helical_dom_sf"/>
</dbReference>
<dbReference type="EnsemblPlants" id="AUR62025589-RA">
    <property type="protein sequence ID" value="AUR62025589-RA:cds"/>
    <property type="gene ID" value="AUR62025589"/>
</dbReference>
<dbReference type="InterPro" id="IPR046848">
    <property type="entry name" value="E_motif"/>
</dbReference>
<dbReference type="InterPro" id="IPR002885">
    <property type="entry name" value="PPR_rpt"/>
</dbReference>
<dbReference type="InterPro" id="IPR046960">
    <property type="entry name" value="PPR_At4g14850-like_plant"/>
</dbReference>
<dbReference type="GO" id="GO:0009451">
    <property type="term" value="P:RNA modification"/>
    <property type="evidence" value="ECO:0007669"/>
    <property type="project" value="InterPro"/>
</dbReference>
<dbReference type="FunFam" id="1.25.40.10:FF:000031">
    <property type="entry name" value="Pentatricopeptide repeat-containing protein mitochondrial"/>
    <property type="match status" value="1"/>
</dbReference>
<name>A0A803M9L3_CHEQI</name>
<dbReference type="Gene3D" id="1.25.40.10">
    <property type="entry name" value="Tetratricopeptide repeat domain"/>
    <property type="match status" value="3"/>
</dbReference>
<dbReference type="OrthoDB" id="185373at2759"/>
<evidence type="ECO:0000313" key="6">
    <source>
        <dbReference type="Proteomes" id="UP000596660"/>
    </source>
</evidence>
<protein>
    <recommendedName>
        <fullName evidence="4">DYW domain-containing protein</fullName>
    </recommendedName>
</protein>
<dbReference type="PANTHER" id="PTHR47926">
    <property type="entry name" value="PENTATRICOPEPTIDE REPEAT-CONTAINING PROTEIN"/>
    <property type="match status" value="1"/>
</dbReference>
<dbReference type="GO" id="GO:0008270">
    <property type="term" value="F:zinc ion binding"/>
    <property type="evidence" value="ECO:0007669"/>
    <property type="project" value="InterPro"/>
</dbReference>
<evidence type="ECO:0000256" key="1">
    <source>
        <dbReference type="ARBA" id="ARBA00006643"/>
    </source>
</evidence>
<keyword evidence="6" id="KW-1185">Reference proteome</keyword>
<feature type="repeat" description="PPR" evidence="3">
    <location>
        <begin position="127"/>
        <end position="157"/>
    </location>
</feature>
<dbReference type="Pfam" id="PF20430">
    <property type="entry name" value="Eplus_motif"/>
    <property type="match status" value="1"/>
</dbReference>
<dbReference type="Pfam" id="PF14432">
    <property type="entry name" value="DYW_deaminase"/>
    <property type="match status" value="1"/>
</dbReference>
<dbReference type="OMA" id="SKQQACC"/>
<dbReference type="Pfam" id="PF13041">
    <property type="entry name" value="PPR_2"/>
    <property type="match status" value="3"/>
</dbReference>
<dbReference type="AlphaFoldDB" id="A0A803M9L3"/>
<evidence type="ECO:0000313" key="5">
    <source>
        <dbReference type="EnsemblPlants" id="AUR62025589-RA:cds"/>
    </source>
</evidence>
<dbReference type="FunFam" id="1.25.40.10:FF:000711">
    <property type="entry name" value="Tetratricopeptide repeat (TPR)-like superfamily protein"/>
    <property type="match status" value="1"/>
</dbReference>
<dbReference type="Pfam" id="PF01535">
    <property type="entry name" value="PPR"/>
    <property type="match status" value="3"/>
</dbReference>
<comment type="similarity">
    <text evidence="1">Belongs to the PPR family. PCMP-H subfamily.</text>
</comment>
<dbReference type="GeneID" id="110726676"/>
<proteinExistence type="inferred from homology"/>
<dbReference type="RefSeq" id="XP_021761839.1">
    <property type="nucleotide sequence ID" value="XM_021906147.1"/>
</dbReference>
<dbReference type="FunFam" id="1.25.40.10:FF:000285">
    <property type="entry name" value="Pentatricopeptide repeat-containing protein, chloroplastic"/>
    <property type="match status" value="1"/>
</dbReference>
<keyword evidence="2" id="KW-0677">Repeat</keyword>
<dbReference type="Proteomes" id="UP000596660">
    <property type="component" value="Unplaced"/>
</dbReference>
<reference evidence="5" key="2">
    <citation type="submission" date="2021-03" db="UniProtKB">
        <authorList>
            <consortium name="EnsemblPlants"/>
        </authorList>
    </citation>
    <scope>IDENTIFICATION</scope>
</reference>
<accession>A0A803M9L3</accession>
<dbReference type="KEGG" id="cqi:110726676"/>
<sequence length="666" mass="75364">MRRCALFCLGRLSYNHLRGFVPVRECHEQFSGSFGAQAVFLSTESNVLGCEEGRHVDVSQRTHHRDLLLKSSDVRTSRQALELVERGCLQPDPLFYNRLLKKCVELGDLREGKIIHAHVLASEFKDDMFILNNIINMYSKFGNLGEARKCFDEMPAKDTFSWTTMIVAYTQNGRPEAGLSLIPKMLHLGLKPNNFTFSILLKASGAISSAKHGMHIHTLCVKYGCDSNVYVGTSLVDMYARCGLMDEAQSIFDGLVSKNEVSWNALIAGHARKDRGEESLNLFQRMKREDFYPSDFTYSSVLNACASAGVLEQGKWIHAHVIKCGVKLSDFVGHTLLHMYAKCGSIEDAEKAFTRLVERDVVSWNSILTGYAQHGLGHKSLEQFNIMLKTGMQPNAITFLCLLTSCSHAGFVEQGQYYFEMMKTYGLEPKIEHYVTIVDLLGRAGKLDQALRFIRDMPIKPVAEIWKCLLGACRMHKNMELGVYAAEQTFELDPYDSGPYVILANMYALAGKRNDVAKVRKMMKDSRVRKEPACSWVEIENAVHVFVADDDTHPQSKEIYDMWESISAKIKAIGYVPDTSQVLLFVEEHEREAKLQHHSEKIALAFACLNTPPKSTIRIKKNIRVCADCHLAFKFASTVIEREIIVRDTNRFHHFRNGSCSCGDYW</sequence>
<reference evidence="5" key="1">
    <citation type="journal article" date="2017" name="Nature">
        <title>The genome of Chenopodium quinoa.</title>
        <authorList>
            <person name="Jarvis D.E."/>
            <person name="Ho Y.S."/>
            <person name="Lightfoot D.J."/>
            <person name="Schmoeckel S.M."/>
            <person name="Li B."/>
            <person name="Borm T.J.A."/>
            <person name="Ohyanagi H."/>
            <person name="Mineta K."/>
            <person name="Michell C.T."/>
            <person name="Saber N."/>
            <person name="Kharbatia N.M."/>
            <person name="Rupper R.R."/>
            <person name="Sharp A.R."/>
            <person name="Dally N."/>
            <person name="Boughton B.A."/>
            <person name="Woo Y.H."/>
            <person name="Gao G."/>
            <person name="Schijlen E.G.W.M."/>
            <person name="Guo X."/>
            <person name="Momin A.A."/>
            <person name="Negrao S."/>
            <person name="Al-Babili S."/>
            <person name="Gehring C."/>
            <person name="Roessner U."/>
            <person name="Jung C."/>
            <person name="Murphy K."/>
            <person name="Arold S.T."/>
            <person name="Gojobori T."/>
            <person name="van der Linden C.G."/>
            <person name="van Loo E.N."/>
            <person name="Jellen E.N."/>
            <person name="Maughan P.J."/>
            <person name="Tester M."/>
        </authorList>
    </citation>
    <scope>NUCLEOTIDE SEQUENCE [LARGE SCALE GENOMIC DNA]</scope>
    <source>
        <strain evidence="5">cv. PI 614886</strain>
    </source>
</reference>
<dbReference type="GO" id="GO:0003723">
    <property type="term" value="F:RNA binding"/>
    <property type="evidence" value="ECO:0007669"/>
    <property type="project" value="InterPro"/>
</dbReference>
<feature type="repeat" description="PPR" evidence="3">
    <location>
        <begin position="259"/>
        <end position="293"/>
    </location>
</feature>
<feature type="repeat" description="PPR" evidence="3">
    <location>
        <begin position="360"/>
        <end position="394"/>
    </location>
</feature>
<evidence type="ECO:0000259" key="4">
    <source>
        <dbReference type="Pfam" id="PF14432"/>
    </source>
</evidence>
<dbReference type="InterPro" id="IPR046849">
    <property type="entry name" value="E2_motif"/>
</dbReference>
<evidence type="ECO:0000256" key="3">
    <source>
        <dbReference type="PROSITE-ProRule" id="PRU00708"/>
    </source>
</evidence>
<organism evidence="5 6">
    <name type="scientific">Chenopodium quinoa</name>
    <name type="common">Quinoa</name>
    <dbReference type="NCBI Taxonomy" id="63459"/>
    <lineage>
        <taxon>Eukaryota</taxon>
        <taxon>Viridiplantae</taxon>
        <taxon>Streptophyta</taxon>
        <taxon>Embryophyta</taxon>
        <taxon>Tracheophyta</taxon>
        <taxon>Spermatophyta</taxon>
        <taxon>Magnoliopsida</taxon>
        <taxon>eudicotyledons</taxon>
        <taxon>Gunneridae</taxon>
        <taxon>Pentapetalae</taxon>
        <taxon>Caryophyllales</taxon>
        <taxon>Chenopodiaceae</taxon>
        <taxon>Chenopodioideae</taxon>
        <taxon>Atripliceae</taxon>
        <taxon>Chenopodium</taxon>
    </lineage>
</organism>
<evidence type="ECO:0000256" key="2">
    <source>
        <dbReference type="ARBA" id="ARBA00022737"/>
    </source>
</evidence>
<dbReference type="Pfam" id="PF20431">
    <property type="entry name" value="E_motif"/>
    <property type="match status" value="1"/>
</dbReference>
<dbReference type="PANTHER" id="PTHR47926:SF502">
    <property type="entry name" value="SELENIUM BINDING PROTEIN"/>
    <property type="match status" value="1"/>
</dbReference>
<gene>
    <name evidence="5" type="primary">LOC110726676</name>
</gene>
<feature type="repeat" description="PPR" evidence="3">
    <location>
        <begin position="158"/>
        <end position="192"/>
    </location>
</feature>
<dbReference type="InterPro" id="IPR032867">
    <property type="entry name" value="DYW_dom"/>
</dbReference>
<dbReference type="Gramene" id="AUR62025589-RA">
    <property type="protein sequence ID" value="AUR62025589-RA:cds"/>
    <property type="gene ID" value="AUR62025589"/>
</dbReference>
<dbReference type="PROSITE" id="PS51375">
    <property type="entry name" value="PPR"/>
    <property type="match status" value="5"/>
</dbReference>